<name>A0A255EC70_9ACTN</name>
<feature type="compositionally biased region" description="Polar residues" evidence="1">
    <location>
        <begin position="135"/>
        <end position="145"/>
    </location>
</feature>
<reference evidence="2 3" key="1">
    <citation type="submission" date="2017-07" db="EMBL/GenBank/DDBJ databases">
        <title>Draft whole genome sequences of clinical Proprionibacteriaceae strains.</title>
        <authorList>
            <person name="Bernier A.-M."/>
            <person name="Bernard K."/>
            <person name="Domingo M.-C."/>
        </authorList>
    </citation>
    <scope>NUCLEOTIDE SEQUENCE [LARGE SCALE GENOMIC DNA]</scope>
    <source>
        <strain evidence="2 3">NML 160184</strain>
    </source>
</reference>
<evidence type="ECO:0000313" key="3">
    <source>
        <dbReference type="Proteomes" id="UP000216533"/>
    </source>
</evidence>
<proteinExistence type="predicted"/>
<evidence type="ECO:0000313" key="2">
    <source>
        <dbReference type="EMBL" id="OYN88860.1"/>
    </source>
</evidence>
<sequence>MPLEERFDFANFVLGMGSRQNHLSGGTYGFGKTVTYTASLADTVIMSSRTTHHGVEQRFIASAMGSSYTFNERRFTGRHWWGRVVEDRPEPITGTDAEALHAELFSRPFNDDELGTSLLIVDVNLTAGEDDSRGSGDSNASSAPISDSRAPREYADRLAKAVLWHLWPKMISSPDRPTMKITVLLEGEEIPIPDPEAHPIIKHFVASLRAVRATQGRAGERRGFTTQVEPMVDGRGKGTLIGHLAVTHVVGAAGSDRFGLDSDSCHHYCLMRNDAELVVRYVSGPPRADEVQWAGVFKPVAQFDQAFANSEPPAHDDWLPKSVLDKTERSRVNVAFTKISSFLKEWSNPKNPVIHSPGEGRSTAALADALRALVLGAPGNRPTTAPARVGATKSRPRNLTTRVRDSALLPRHDGWQEWSLLVECAGPPGARARFTAVAQISTAAGNEDVSDECVVRGWDPAEGSLSLAPLTPGDSIELGDGELARLRVAAVPGVSVAVTINRDES</sequence>
<organism evidence="2 3">
    <name type="scientific">Parenemella sanctibonifatiensis</name>
    <dbReference type="NCBI Taxonomy" id="2016505"/>
    <lineage>
        <taxon>Bacteria</taxon>
        <taxon>Bacillati</taxon>
        <taxon>Actinomycetota</taxon>
        <taxon>Actinomycetes</taxon>
        <taxon>Propionibacteriales</taxon>
        <taxon>Propionibacteriaceae</taxon>
        <taxon>Parenemella</taxon>
    </lineage>
</organism>
<feature type="region of interest" description="Disordered" evidence="1">
    <location>
        <begin position="129"/>
        <end position="150"/>
    </location>
</feature>
<accession>A0A255EC70</accession>
<dbReference type="Proteomes" id="UP000216533">
    <property type="component" value="Unassembled WGS sequence"/>
</dbReference>
<evidence type="ECO:0000256" key="1">
    <source>
        <dbReference type="SAM" id="MobiDB-lite"/>
    </source>
</evidence>
<gene>
    <name evidence="2" type="ORF">CGZ92_03930</name>
</gene>
<dbReference type="EMBL" id="NMVI01000011">
    <property type="protein sequence ID" value="OYN88860.1"/>
    <property type="molecule type" value="Genomic_DNA"/>
</dbReference>
<comment type="caution">
    <text evidence="2">The sequence shown here is derived from an EMBL/GenBank/DDBJ whole genome shotgun (WGS) entry which is preliminary data.</text>
</comment>
<protein>
    <submittedName>
        <fullName evidence="2">Uncharacterized protein</fullName>
    </submittedName>
</protein>
<dbReference type="AlphaFoldDB" id="A0A255EC70"/>